<dbReference type="EMBL" id="BNJQ01000006">
    <property type="protein sequence ID" value="GHP03683.1"/>
    <property type="molecule type" value="Genomic_DNA"/>
</dbReference>
<dbReference type="PROSITE" id="PS50191">
    <property type="entry name" value="CRAL_TRIO"/>
    <property type="match status" value="1"/>
</dbReference>
<dbReference type="OrthoDB" id="1434354at2759"/>
<feature type="compositionally biased region" description="Acidic residues" evidence="4">
    <location>
        <begin position="278"/>
        <end position="307"/>
    </location>
</feature>
<dbReference type="GO" id="GO:0000139">
    <property type="term" value="C:Golgi membrane"/>
    <property type="evidence" value="ECO:0007669"/>
    <property type="project" value="UniProtKB-SubCell"/>
</dbReference>
<feature type="region of interest" description="Disordered" evidence="4">
    <location>
        <begin position="268"/>
        <end position="313"/>
    </location>
</feature>
<dbReference type="PANTHER" id="PTHR45657">
    <property type="entry name" value="CRAL-TRIO DOMAIN-CONTAINING PROTEIN YKL091C-RELATED"/>
    <property type="match status" value="1"/>
</dbReference>
<feature type="domain" description="CRAL-TRIO" evidence="5">
    <location>
        <begin position="65"/>
        <end position="234"/>
    </location>
</feature>
<dbReference type="InterPro" id="IPR036865">
    <property type="entry name" value="CRAL-TRIO_dom_sf"/>
</dbReference>
<evidence type="ECO:0000256" key="3">
    <source>
        <dbReference type="ARBA" id="ARBA00038020"/>
    </source>
</evidence>
<evidence type="ECO:0000259" key="5">
    <source>
        <dbReference type="PROSITE" id="PS50191"/>
    </source>
</evidence>
<accession>A0A830HB29</accession>
<dbReference type="InterPro" id="IPR036273">
    <property type="entry name" value="CRAL/TRIO_N_dom_sf"/>
</dbReference>
<dbReference type="CDD" id="cd00170">
    <property type="entry name" value="SEC14"/>
    <property type="match status" value="1"/>
</dbReference>
<dbReference type="SMART" id="SM01100">
    <property type="entry name" value="CRAL_TRIO_N"/>
    <property type="match status" value="1"/>
</dbReference>
<keyword evidence="7" id="KW-1185">Reference proteome</keyword>
<proteinExistence type="inferred from homology"/>
<dbReference type="InterPro" id="IPR001251">
    <property type="entry name" value="CRAL-TRIO_dom"/>
</dbReference>
<dbReference type="Pfam" id="PF03765">
    <property type="entry name" value="CRAL_TRIO_N"/>
    <property type="match status" value="1"/>
</dbReference>
<dbReference type="InterPro" id="IPR051026">
    <property type="entry name" value="PI/PC_transfer"/>
</dbReference>
<name>A0A830HB29_9CHLO</name>
<comment type="subcellular location">
    <subcellularLocation>
        <location evidence="1">Cell membrane</location>
        <topology evidence="1">Peripheral membrane protein</topology>
    </subcellularLocation>
    <subcellularLocation>
        <location evidence="2">Golgi apparatus membrane</location>
        <topology evidence="2">Peripheral membrane protein</topology>
    </subcellularLocation>
</comment>
<reference evidence="6" key="1">
    <citation type="submission" date="2020-10" db="EMBL/GenBank/DDBJ databases">
        <title>Unveiling of a novel bifunctional photoreceptor, Dualchrome1, isolated from a cosmopolitan green alga.</title>
        <authorList>
            <person name="Suzuki S."/>
            <person name="Kawachi M."/>
        </authorList>
    </citation>
    <scope>NUCLEOTIDE SEQUENCE</scope>
    <source>
        <strain evidence="6">NIES 2893</strain>
    </source>
</reference>
<evidence type="ECO:0000256" key="1">
    <source>
        <dbReference type="ARBA" id="ARBA00004202"/>
    </source>
</evidence>
<dbReference type="Gene3D" id="3.40.525.10">
    <property type="entry name" value="CRAL-TRIO lipid binding domain"/>
    <property type="match status" value="1"/>
</dbReference>
<dbReference type="SUPFAM" id="SSF52087">
    <property type="entry name" value="CRAL/TRIO domain"/>
    <property type="match status" value="1"/>
</dbReference>
<dbReference type="Proteomes" id="UP000660262">
    <property type="component" value="Unassembled WGS sequence"/>
</dbReference>
<dbReference type="SUPFAM" id="SSF46938">
    <property type="entry name" value="CRAL/TRIO N-terminal domain"/>
    <property type="match status" value="1"/>
</dbReference>
<dbReference type="AlphaFoldDB" id="A0A830HB29"/>
<evidence type="ECO:0000256" key="2">
    <source>
        <dbReference type="ARBA" id="ARBA00004395"/>
    </source>
</evidence>
<evidence type="ECO:0000256" key="4">
    <source>
        <dbReference type="SAM" id="MobiDB-lite"/>
    </source>
</evidence>
<sequence length="351" mass="39025">MIESKGLDVPPEMCTADDRDATLMRFLRARKLNLEKAYEMLSNTVTWRKEQGVNDILSNPLPVDVVNSIRAHMPAGYCGYSYRSQPIYVQHLGELDTEALERLGVTDEQYLHYHMQEMEYANRCLLAKASEEQGKVVETFLNILDVEGISLSKMTSTFLRIFKAQMKIDQDNYPETNGGVFIVNAGWVMSTVMAAVGPFIDPKTRAKINVITGDGKKCAEKLRAMKLFDNAVIPRLGIMGEPRQIPTPSMIKMDEEIQARALGHKRDEARRLSLDAGTGEEDEEEKAGDVEDVDDIDEEDEDEEVDLSELSPEVSVALADTDAILEDLKGVEKSPSRGGPAETQGCACAIM</sequence>
<comment type="caution">
    <text evidence="6">The sequence shown here is derived from an EMBL/GenBank/DDBJ whole genome shotgun (WGS) entry which is preliminary data.</text>
</comment>
<dbReference type="GO" id="GO:0005886">
    <property type="term" value="C:plasma membrane"/>
    <property type="evidence" value="ECO:0007669"/>
    <property type="project" value="UniProtKB-SubCell"/>
</dbReference>
<comment type="similarity">
    <text evidence="3">Belongs to the SFH family.</text>
</comment>
<dbReference type="SMART" id="SM00516">
    <property type="entry name" value="SEC14"/>
    <property type="match status" value="1"/>
</dbReference>
<dbReference type="InterPro" id="IPR011074">
    <property type="entry name" value="CRAL/TRIO_N_dom"/>
</dbReference>
<dbReference type="PANTHER" id="PTHR45657:SF1">
    <property type="entry name" value="CRAL-TRIO DOMAIN-CONTAINING PROTEIN YKL091C-RELATED"/>
    <property type="match status" value="1"/>
</dbReference>
<evidence type="ECO:0000313" key="7">
    <source>
        <dbReference type="Proteomes" id="UP000660262"/>
    </source>
</evidence>
<dbReference type="Pfam" id="PF00650">
    <property type="entry name" value="CRAL_TRIO"/>
    <property type="match status" value="1"/>
</dbReference>
<evidence type="ECO:0000313" key="6">
    <source>
        <dbReference type="EMBL" id="GHP03683.1"/>
    </source>
</evidence>
<organism evidence="6 7">
    <name type="scientific">Pycnococcus provasolii</name>
    <dbReference type="NCBI Taxonomy" id="41880"/>
    <lineage>
        <taxon>Eukaryota</taxon>
        <taxon>Viridiplantae</taxon>
        <taxon>Chlorophyta</taxon>
        <taxon>Pseudoscourfieldiophyceae</taxon>
        <taxon>Pseudoscourfieldiales</taxon>
        <taxon>Pycnococcaceae</taxon>
        <taxon>Pycnococcus</taxon>
    </lineage>
</organism>
<gene>
    <name evidence="6" type="ORF">PPROV_000243800</name>
</gene>
<protein>
    <recommendedName>
        <fullName evidence="5">CRAL-TRIO domain-containing protein</fullName>
    </recommendedName>
</protein>